<evidence type="ECO:0000313" key="11">
    <source>
        <dbReference type="Proteomes" id="UP000191200"/>
    </source>
</evidence>
<evidence type="ECO:0000256" key="6">
    <source>
        <dbReference type="ARBA" id="ARBA00022840"/>
    </source>
</evidence>
<dbReference type="EMBL" id="CP017267">
    <property type="protein sequence ID" value="APB31239.1"/>
    <property type="molecule type" value="Genomic_DNA"/>
</dbReference>
<organism evidence="10 11">
    <name type="scientific">Vagococcus teuberi</name>
    <dbReference type="NCBI Taxonomy" id="519472"/>
    <lineage>
        <taxon>Bacteria</taxon>
        <taxon>Bacillati</taxon>
        <taxon>Bacillota</taxon>
        <taxon>Bacilli</taxon>
        <taxon>Lactobacillales</taxon>
        <taxon>Enterococcaceae</taxon>
        <taxon>Vagococcus</taxon>
    </lineage>
</organism>
<evidence type="ECO:0000313" key="10">
    <source>
        <dbReference type="EMBL" id="APB31239.1"/>
    </source>
</evidence>
<dbReference type="Gene3D" id="3.40.50.300">
    <property type="entry name" value="P-loop containing nucleotide triphosphate hydrolases"/>
    <property type="match status" value="1"/>
</dbReference>
<dbReference type="NCBIfam" id="TIGR00152">
    <property type="entry name" value="dephospho-CoA kinase"/>
    <property type="match status" value="1"/>
</dbReference>
<dbReference type="AlphaFoldDB" id="A0A1J0A5P4"/>
<gene>
    <name evidence="8" type="primary">coaE</name>
    <name evidence="10" type="ORF">BHY08_04995</name>
</gene>
<evidence type="ECO:0000256" key="7">
    <source>
        <dbReference type="ARBA" id="ARBA00022993"/>
    </source>
</evidence>
<evidence type="ECO:0000256" key="9">
    <source>
        <dbReference type="NCBIfam" id="TIGR00152"/>
    </source>
</evidence>
<name>A0A1J0A5P4_9ENTE</name>
<dbReference type="GO" id="GO:0005524">
    <property type="term" value="F:ATP binding"/>
    <property type="evidence" value="ECO:0007669"/>
    <property type="project" value="UniProtKB-UniRule"/>
</dbReference>
<dbReference type="Proteomes" id="UP000191200">
    <property type="component" value="Chromosome"/>
</dbReference>
<dbReference type="UniPathway" id="UPA00241">
    <property type="reaction ID" value="UER00356"/>
</dbReference>
<evidence type="ECO:0000256" key="4">
    <source>
        <dbReference type="ARBA" id="ARBA00022741"/>
    </source>
</evidence>
<evidence type="ECO:0000256" key="1">
    <source>
        <dbReference type="ARBA" id="ARBA00009018"/>
    </source>
</evidence>
<protein>
    <recommendedName>
        <fullName evidence="8 9">Dephospho-CoA kinase</fullName>
        <ecNumber evidence="8 9">2.7.1.24</ecNumber>
    </recommendedName>
    <alternativeName>
        <fullName evidence="8">Dephosphocoenzyme A kinase</fullName>
    </alternativeName>
</protein>
<sequence length="203" mass="22894">MTYLLGLTGGIASGKSTVTQMFRSKNIPVIDADIIAREVVKPGKPGLEKIVSHFGKDVLLEDGTLDRKKLGTIIFNDDAKRALLNHILSDEIRTRILEMIELCKKSDPSLIVLDIPLLYEGGYDEIVDDVMVCYVPRDIQLKRLMARDHLKENGAIKRIDSQMSLEEKKSRADVVIDNSGRIDETLKQVQTWFDTIIKEKSPE</sequence>
<keyword evidence="3 8" id="KW-0808">Transferase</keyword>
<comment type="subcellular location">
    <subcellularLocation>
        <location evidence="8">Cytoplasm</location>
    </subcellularLocation>
</comment>
<proteinExistence type="inferred from homology"/>
<dbReference type="GO" id="GO:0015937">
    <property type="term" value="P:coenzyme A biosynthetic process"/>
    <property type="evidence" value="ECO:0007669"/>
    <property type="project" value="UniProtKB-UniRule"/>
</dbReference>
<keyword evidence="5 8" id="KW-0418">Kinase</keyword>
<comment type="catalytic activity">
    <reaction evidence="8">
        <text>3'-dephospho-CoA + ATP = ADP + CoA + H(+)</text>
        <dbReference type="Rhea" id="RHEA:18245"/>
        <dbReference type="ChEBI" id="CHEBI:15378"/>
        <dbReference type="ChEBI" id="CHEBI:30616"/>
        <dbReference type="ChEBI" id="CHEBI:57287"/>
        <dbReference type="ChEBI" id="CHEBI:57328"/>
        <dbReference type="ChEBI" id="CHEBI:456216"/>
        <dbReference type="EC" id="2.7.1.24"/>
    </reaction>
</comment>
<keyword evidence="2 8" id="KW-0963">Cytoplasm</keyword>
<dbReference type="PANTHER" id="PTHR10695">
    <property type="entry name" value="DEPHOSPHO-COA KINASE-RELATED"/>
    <property type="match status" value="1"/>
</dbReference>
<dbReference type="OrthoDB" id="9812943at2"/>
<dbReference type="SUPFAM" id="SSF52540">
    <property type="entry name" value="P-loop containing nucleoside triphosphate hydrolases"/>
    <property type="match status" value="1"/>
</dbReference>
<dbReference type="HAMAP" id="MF_00376">
    <property type="entry name" value="Dephospho_CoA_kinase"/>
    <property type="match status" value="1"/>
</dbReference>
<evidence type="ECO:0000256" key="3">
    <source>
        <dbReference type="ARBA" id="ARBA00022679"/>
    </source>
</evidence>
<keyword evidence="11" id="KW-1185">Reference proteome</keyword>
<accession>A0A1J0A5P4</accession>
<dbReference type="PANTHER" id="PTHR10695:SF46">
    <property type="entry name" value="BIFUNCTIONAL COENZYME A SYNTHASE-RELATED"/>
    <property type="match status" value="1"/>
</dbReference>
<dbReference type="Pfam" id="PF01121">
    <property type="entry name" value="CoaE"/>
    <property type="match status" value="1"/>
</dbReference>
<comment type="pathway">
    <text evidence="8">Cofactor biosynthesis; coenzyme A biosynthesis; CoA from (R)-pantothenate: step 5/5.</text>
</comment>
<evidence type="ECO:0000256" key="8">
    <source>
        <dbReference type="HAMAP-Rule" id="MF_00376"/>
    </source>
</evidence>
<dbReference type="RefSeq" id="WP_071456827.1">
    <property type="nucleotide sequence ID" value="NZ_CP017267.1"/>
</dbReference>
<dbReference type="GO" id="GO:0004140">
    <property type="term" value="F:dephospho-CoA kinase activity"/>
    <property type="evidence" value="ECO:0007669"/>
    <property type="project" value="UniProtKB-UniRule"/>
</dbReference>
<feature type="binding site" evidence="8">
    <location>
        <begin position="12"/>
        <end position="17"/>
    </location>
    <ligand>
        <name>ATP</name>
        <dbReference type="ChEBI" id="CHEBI:30616"/>
    </ligand>
</feature>
<dbReference type="FunFam" id="3.40.50.300:FF:000991">
    <property type="entry name" value="Dephospho-CoA kinase"/>
    <property type="match status" value="1"/>
</dbReference>
<dbReference type="KEGG" id="vte:BHY08_04995"/>
<evidence type="ECO:0000256" key="5">
    <source>
        <dbReference type="ARBA" id="ARBA00022777"/>
    </source>
</evidence>
<dbReference type="InterPro" id="IPR001977">
    <property type="entry name" value="Depp_CoAkinase"/>
</dbReference>
<comment type="similarity">
    <text evidence="1 8">Belongs to the CoaE family.</text>
</comment>
<comment type="function">
    <text evidence="8">Catalyzes the phosphorylation of the 3'-hydroxyl group of dephosphocoenzyme A to form coenzyme A.</text>
</comment>
<dbReference type="PROSITE" id="PS51219">
    <property type="entry name" value="DPCK"/>
    <property type="match status" value="1"/>
</dbReference>
<dbReference type="CDD" id="cd02022">
    <property type="entry name" value="DPCK"/>
    <property type="match status" value="1"/>
</dbReference>
<dbReference type="InterPro" id="IPR027417">
    <property type="entry name" value="P-loop_NTPase"/>
</dbReference>
<keyword evidence="6 8" id="KW-0067">ATP-binding</keyword>
<reference evidence="10 11" key="1">
    <citation type="submission" date="2016-09" db="EMBL/GenBank/DDBJ databases">
        <title>Vagococcus teuberi sp. nov., isolated from the Malian artisanal sour milk fene.</title>
        <authorList>
            <person name="Wullschleger S."/>
            <person name="Seifert C."/>
            <person name="Baumgartner S."/>
            <person name="Lacroix C."/>
            <person name="Bonfoh B."/>
            <person name="Stevens M.J."/>
            <person name="Meile L."/>
        </authorList>
    </citation>
    <scope>NUCLEOTIDE SEQUENCE [LARGE SCALE GENOMIC DNA]</scope>
    <source>
        <strain evidence="10 11">DSM 21459</strain>
    </source>
</reference>
<dbReference type="STRING" id="519472.BHY08_04995"/>
<dbReference type="EC" id="2.7.1.24" evidence="8 9"/>
<keyword evidence="7 8" id="KW-0173">Coenzyme A biosynthesis</keyword>
<evidence type="ECO:0000256" key="2">
    <source>
        <dbReference type="ARBA" id="ARBA00022490"/>
    </source>
</evidence>
<dbReference type="GO" id="GO:0005737">
    <property type="term" value="C:cytoplasm"/>
    <property type="evidence" value="ECO:0007669"/>
    <property type="project" value="UniProtKB-SubCell"/>
</dbReference>
<keyword evidence="4 8" id="KW-0547">Nucleotide-binding</keyword>